<keyword evidence="1" id="KW-0732">Signal</keyword>
<accession>A0ABM1PBE2</accession>
<dbReference type="GeneID" id="108614817"/>
<dbReference type="Pfam" id="PF06477">
    <property type="entry name" value="DUF1091"/>
    <property type="match status" value="1"/>
</dbReference>
<dbReference type="PANTHER" id="PTHR20898:SF0">
    <property type="entry name" value="DAEDALUS ON 3-RELATED"/>
    <property type="match status" value="1"/>
</dbReference>
<reference evidence="3" key="3">
    <citation type="submission" date="2025-08" db="UniProtKB">
        <authorList>
            <consortium name="RefSeq"/>
        </authorList>
    </citation>
    <scope>IDENTIFICATION</scope>
    <source>
        <tissue evidence="3">Whole organism</tissue>
    </source>
</reference>
<feature type="signal peptide" evidence="1">
    <location>
        <begin position="1"/>
        <end position="19"/>
    </location>
</feature>
<sequence length="185" mass="21545">MHLLLVHVLLFATTPLQTALTFEAVALRSKFTNVSYEHNTNYFTRMKSWLTTEGYLNADVYIDRSLPPTMRTSMTVQFQIENSTNYHTLFNYDVDTCQSVKSHTAGSLPSLWFRNVRKYGNLSAICPMKAGYYDLRNFHVEDKSIPVYLRPGNYRIKDTNYYGKSNAKARQRRLVSTIILQMQLY</sequence>
<evidence type="ECO:0000313" key="3">
    <source>
        <dbReference type="RefSeq" id="XP_017864528.1"/>
    </source>
</evidence>
<feature type="chain" id="PRO_5045787677" evidence="1">
    <location>
        <begin position="20"/>
        <end position="185"/>
    </location>
</feature>
<evidence type="ECO:0000256" key="1">
    <source>
        <dbReference type="SAM" id="SignalP"/>
    </source>
</evidence>
<dbReference type="SMART" id="SM00697">
    <property type="entry name" value="DM8"/>
    <property type="match status" value="1"/>
</dbReference>
<proteinExistence type="predicted"/>
<name>A0ABM1PBE2_DROAR</name>
<dbReference type="InterPro" id="IPR010512">
    <property type="entry name" value="DUF1091"/>
</dbReference>
<keyword evidence="2" id="KW-1185">Reference proteome</keyword>
<dbReference type="Proteomes" id="UP000694904">
    <property type="component" value="Chromosome 5"/>
</dbReference>
<gene>
    <name evidence="3" type="primary">LOC108614817</name>
</gene>
<protein>
    <submittedName>
        <fullName evidence="3">Uncharacterized protein LOC108614817</fullName>
    </submittedName>
</protein>
<organism evidence="2 3">
    <name type="scientific">Drosophila arizonae</name>
    <name type="common">Fruit fly</name>
    <dbReference type="NCBI Taxonomy" id="7263"/>
    <lineage>
        <taxon>Eukaryota</taxon>
        <taxon>Metazoa</taxon>
        <taxon>Ecdysozoa</taxon>
        <taxon>Arthropoda</taxon>
        <taxon>Hexapoda</taxon>
        <taxon>Insecta</taxon>
        <taxon>Pterygota</taxon>
        <taxon>Neoptera</taxon>
        <taxon>Endopterygota</taxon>
        <taxon>Diptera</taxon>
        <taxon>Brachycera</taxon>
        <taxon>Muscomorpha</taxon>
        <taxon>Ephydroidea</taxon>
        <taxon>Drosophilidae</taxon>
        <taxon>Drosophila</taxon>
    </lineage>
</organism>
<reference evidence="2" key="2">
    <citation type="journal article" date="2016" name="G3 (Bethesda)">
        <title>Genome Evolution in Three Species of Cactophilic Drosophila.</title>
        <authorList>
            <person name="Sanchez-Flores A."/>
            <person name="Penazola F."/>
            <person name="Carpinteyro-Ponce J."/>
            <person name="Nazario-Yepiz N."/>
            <person name="Abreu-Goodger C."/>
            <person name="Machado C.A."/>
            <person name="Markow T.A."/>
        </authorList>
    </citation>
    <scope>NUCLEOTIDE SEQUENCE [LARGE SCALE GENOMIC DNA]</scope>
</reference>
<evidence type="ECO:0000313" key="2">
    <source>
        <dbReference type="Proteomes" id="UP000694904"/>
    </source>
</evidence>
<dbReference type="RefSeq" id="XP_017864528.1">
    <property type="nucleotide sequence ID" value="XM_018009039.1"/>
</dbReference>
<dbReference type="PANTHER" id="PTHR20898">
    <property type="entry name" value="DAEDALUS ON 3-RELATED-RELATED"/>
    <property type="match status" value="1"/>
</dbReference>
<reference evidence="2" key="1">
    <citation type="journal article" date="1997" name="Nucleic Acids Res.">
        <title>tRNAscan-SE: a program for improved detection of transfer RNA genes in genomic sequence.</title>
        <authorList>
            <person name="Lowe T.M."/>
            <person name="Eddy S.R."/>
        </authorList>
    </citation>
    <scope>NUCLEOTIDE SEQUENCE [LARGE SCALE GENOMIC DNA]</scope>
</reference>